<dbReference type="Proteomes" id="UP001152797">
    <property type="component" value="Unassembled WGS sequence"/>
</dbReference>
<dbReference type="InterPro" id="IPR000504">
    <property type="entry name" value="RRM_dom"/>
</dbReference>
<reference evidence="3" key="1">
    <citation type="submission" date="2022-10" db="EMBL/GenBank/DDBJ databases">
        <authorList>
            <person name="Chen Y."/>
            <person name="Dougan E. K."/>
            <person name="Chan C."/>
            <person name="Rhodes N."/>
            <person name="Thang M."/>
        </authorList>
    </citation>
    <scope>NUCLEOTIDE SEQUENCE</scope>
</reference>
<keyword evidence="1" id="KW-0694">RNA-binding</keyword>
<dbReference type="EMBL" id="CAMXCT020001835">
    <property type="protein sequence ID" value="CAL1146847.1"/>
    <property type="molecule type" value="Genomic_DNA"/>
</dbReference>
<dbReference type="InterPro" id="IPR035979">
    <property type="entry name" value="RBD_domain_sf"/>
</dbReference>
<proteinExistence type="predicted"/>
<dbReference type="PROSITE" id="PS50102">
    <property type="entry name" value="RRM"/>
    <property type="match status" value="1"/>
</dbReference>
<sequence length="420" mass="45087">MSQCWDMSQKGFCPRMTKFGNCKYCEGKGDSDNGKGKGKSWGGGGKSWDGGFGGGFGGGKSWGGGKGWDGGASYSSPGGVWNQFLKWNNGKGKGKGTKKKIDPSRTIWVGNIPAETKFQELKAHVELSGVQPLWAEVYSGKGQGTGAIGFKTDTEAQEAVMVLNGTVFKSVTLQFDSWERQKKMRELPPPPLSDSGWPSYINKGAYNISVQMYGRNAPGAASPGPLHVTICEMPDRCLLPLELRELVTAGGAVTAEAERTWSGTTLFPKAVKVTSLSADPYLADFVDVELSGSWRRFPLNRWLLTQDGYTENVWESFTPPPMPTAAPTETLYTEGDRCGGCGLGMICRERPQTALELAKQGISLATATTAGFRGQGRVGRGQGSVRKSNAENPPWLATLARPMAGDILTGYGLLDVGKRN</sequence>
<accession>A0A9P1G0Y3</accession>
<dbReference type="SUPFAM" id="SSF54928">
    <property type="entry name" value="RNA-binding domain, RBD"/>
    <property type="match status" value="1"/>
</dbReference>
<protein>
    <recommendedName>
        <fullName evidence="2">RRM domain-containing protein</fullName>
    </recommendedName>
</protein>
<dbReference type="GO" id="GO:0003723">
    <property type="term" value="F:RNA binding"/>
    <property type="evidence" value="ECO:0007669"/>
    <property type="project" value="UniProtKB-UniRule"/>
</dbReference>
<dbReference type="Gene3D" id="3.30.70.330">
    <property type="match status" value="1"/>
</dbReference>
<evidence type="ECO:0000256" key="1">
    <source>
        <dbReference type="PROSITE-ProRule" id="PRU00176"/>
    </source>
</evidence>
<keyword evidence="5" id="KW-1185">Reference proteome</keyword>
<gene>
    <name evidence="3" type="ORF">C1SCF055_LOCUS20218</name>
</gene>
<feature type="domain" description="RRM" evidence="2">
    <location>
        <begin position="105"/>
        <end position="180"/>
    </location>
</feature>
<dbReference type="OrthoDB" id="1049195at2759"/>
<name>A0A9P1G0Y3_9DINO</name>
<evidence type="ECO:0000313" key="5">
    <source>
        <dbReference type="Proteomes" id="UP001152797"/>
    </source>
</evidence>
<dbReference type="EMBL" id="CAMXCT010001835">
    <property type="protein sequence ID" value="CAI3993472.1"/>
    <property type="molecule type" value="Genomic_DNA"/>
</dbReference>
<organism evidence="3">
    <name type="scientific">Cladocopium goreaui</name>
    <dbReference type="NCBI Taxonomy" id="2562237"/>
    <lineage>
        <taxon>Eukaryota</taxon>
        <taxon>Sar</taxon>
        <taxon>Alveolata</taxon>
        <taxon>Dinophyceae</taxon>
        <taxon>Suessiales</taxon>
        <taxon>Symbiodiniaceae</taxon>
        <taxon>Cladocopium</taxon>
    </lineage>
</organism>
<dbReference type="EMBL" id="CAMXCT030001835">
    <property type="protein sequence ID" value="CAL4780784.1"/>
    <property type="molecule type" value="Genomic_DNA"/>
</dbReference>
<evidence type="ECO:0000313" key="3">
    <source>
        <dbReference type="EMBL" id="CAI3993472.1"/>
    </source>
</evidence>
<dbReference type="AlphaFoldDB" id="A0A9P1G0Y3"/>
<dbReference type="InterPro" id="IPR012677">
    <property type="entry name" value="Nucleotide-bd_a/b_plait_sf"/>
</dbReference>
<evidence type="ECO:0000259" key="2">
    <source>
        <dbReference type="PROSITE" id="PS50102"/>
    </source>
</evidence>
<evidence type="ECO:0000313" key="4">
    <source>
        <dbReference type="EMBL" id="CAL1146847.1"/>
    </source>
</evidence>
<reference evidence="4" key="2">
    <citation type="submission" date="2024-04" db="EMBL/GenBank/DDBJ databases">
        <authorList>
            <person name="Chen Y."/>
            <person name="Shah S."/>
            <person name="Dougan E. K."/>
            <person name="Thang M."/>
            <person name="Chan C."/>
        </authorList>
    </citation>
    <scope>NUCLEOTIDE SEQUENCE [LARGE SCALE GENOMIC DNA]</scope>
</reference>
<comment type="caution">
    <text evidence="3">The sequence shown here is derived from an EMBL/GenBank/DDBJ whole genome shotgun (WGS) entry which is preliminary data.</text>
</comment>